<comment type="subcellular location">
    <subcellularLocation>
        <location evidence="1">Cell envelope</location>
    </subcellularLocation>
</comment>
<sequence length="328" mass="35181">MRWMIVAAMVALVGCKQQAAENKAPATGAEGAGGAPVAKKLTVGFSQVGAESAWRTAETNSIRGEAEKRGVDLKFADAQGKQAQQIQALTSFIAQKVDAIVLAPVVETGWEVVLTRAKEANIPVILVDRGIKTSDESLYTTLIASDFVEEGRMAAEWLAKKTNGKANIYELQGSTGAAPAIDRKKGFEETLAKYPDMKIIKSQSADFTRAKGKEVMEAFIKSDREQIQAVYAHNDDMALGAIQALDEAGMNPGKDVTLISVDGVKGAFEAMVAGKLNATVECNPLLGPLVFDTINKVRAGEKVEKFIKSHDQLFEQSTAAQVIGSREY</sequence>
<feature type="domain" description="Periplasmic binding protein" evidence="5">
    <location>
        <begin position="43"/>
        <end position="281"/>
    </location>
</feature>
<dbReference type="EMBL" id="CP022098">
    <property type="protein sequence ID" value="ATB41447.1"/>
    <property type="molecule type" value="Genomic_DNA"/>
</dbReference>
<protein>
    <submittedName>
        <fullName evidence="6">Sugar ABC transporter substrate-binding protein</fullName>
    </submittedName>
</protein>
<evidence type="ECO:0000256" key="1">
    <source>
        <dbReference type="ARBA" id="ARBA00004196"/>
    </source>
</evidence>
<feature type="signal peptide" evidence="4">
    <location>
        <begin position="1"/>
        <end position="19"/>
    </location>
</feature>
<dbReference type="Proteomes" id="UP000217257">
    <property type="component" value="Chromosome"/>
</dbReference>
<gene>
    <name evidence="6" type="ORF">CYFUS_006913</name>
</gene>
<dbReference type="PANTHER" id="PTHR46847:SF3">
    <property type="entry name" value="GALACTOFURANOSE-BINDING PROTEIN YTFQ"/>
    <property type="match status" value="1"/>
</dbReference>
<reference evidence="6 7" key="1">
    <citation type="submission" date="2017-06" db="EMBL/GenBank/DDBJ databases">
        <title>Sequencing and comparative analysis of myxobacterial genomes.</title>
        <authorList>
            <person name="Rupp O."/>
            <person name="Goesmann A."/>
            <person name="Sogaard-Andersen L."/>
        </authorList>
    </citation>
    <scope>NUCLEOTIDE SEQUENCE [LARGE SCALE GENOMIC DNA]</scope>
    <source>
        <strain evidence="6 7">DSM 52655</strain>
    </source>
</reference>
<dbReference type="InterPro" id="IPR028082">
    <property type="entry name" value="Peripla_BP_I"/>
</dbReference>
<evidence type="ECO:0000259" key="5">
    <source>
        <dbReference type="Pfam" id="PF13407"/>
    </source>
</evidence>
<feature type="chain" id="PRO_5013372574" evidence="4">
    <location>
        <begin position="20"/>
        <end position="328"/>
    </location>
</feature>
<organism evidence="6 7">
    <name type="scientific">Cystobacter fuscus</name>
    <dbReference type="NCBI Taxonomy" id="43"/>
    <lineage>
        <taxon>Bacteria</taxon>
        <taxon>Pseudomonadati</taxon>
        <taxon>Myxococcota</taxon>
        <taxon>Myxococcia</taxon>
        <taxon>Myxococcales</taxon>
        <taxon>Cystobacterineae</taxon>
        <taxon>Archangiaceae</taxon>
        <taxon>Cystobacter</taxon>
    </lineage>
</organism>
<evidence type="ECO:0000256" key="3">
    <source>
        <dbReference type="ARBA" id="ARBA00022729"/>
    </source>
</evidence>
<evidence type="ECO:0000313" key="6">
    <source>
        <dbReference type="EMBL" id="ATB41447.1"/>
    </source>
</evidence>
<comment type="similarity">
    <text evidence="2">Belongs to the bacterial solute-binding protein 2 family.</text>
</comment>
<dbReference type="KEGG" id="cfus:CYFUS_006913"/>
<proteinExistence type="inferred from homology"/>
<evidence type="ECO:0000313" key="7">
    <source>
        <dbReference type="Proteomes" id="UP000217257"/>
    </source>
</evidence>
<dbReference type="Pfam" id="PF13407">
    <property type="entry name" value="Peripla_BP_4"/>
    <property type="match status" value="1"/>
</dbReference>
<dbReference type="GO" id="GO:0030246">
    <property type="term" value="F:carbohydrate binding"/>
    <property type="evidence" value="ECO:0007669"/>
    <property type="project" value="UniProtKB-ARBA"/>
</dbReference>
<accession>A0A250JD51</accession>
<dbReference type="AlphaFoldDB" id="A0A250JD51"/>
<dbReference type="InterPro" id="IPR025997">
    <property type="entry name" value="SBP_2_dom"/>
</dbReference>
<name>A0A250JD51_9BACT</name>
<dbReference type="GO" id="GO:0030313">
    <property type="term" value="C:cell envelope"/>
    <property type="evidence" value="ECO:0007669"/>
    <property type="project" value="UniProtKB-SubCell"/>
</dbReference>
<dbReference type="SUPFAM" id="SSF53822">
    <property type="entry name" value="Periplasmic binding protein-like I"/>
    <property type="match status" value="1"/>
</dbReference>
<dbReference type="PROSITE" id="PS51257">
    <property type="entry name" value="PROKAR_LIPOPROTEIN"/>
    <property type="match status" value="1"/>
</dbReference>
<dbReference type="Gene3D" id="3.40.50.2300">
    <property type="match status" value="2"/>
</dbReference>
<keyword evidence="3 4" id="KW-0732">Signal</keyword>
<evidence type="ECO:0000256" key="4">
    <source>
        <dbReference type="SAM" id="SignalP"/>
    </source>
</evidence>
<dbReference type="CDD" id="cd06309">
    <property type="entry name" value="PBP1_galactofuranose_YtfQ-like"/>
    <property type="match status" value="1"/>
</dbReference>
<dbReference type="PANTHER" id="PTHR46847">
    <property type="entry name" value="D-ALLOSE-BINDING PERIPLASMIC PROTEIN-RELATED"/>
    <property type="match status" value="1"/>
</dbReference>
<evidence type="ECO:0000256" key="2">
    <source>
        <dbReference type="ARBA" id="ARBA00007639"/>
    </source>
</evidence>
<dbReference type="RefSeq" id="WP_095989171.1">
    <property type="nucleotide sequence ID" value="NZ_CP022098.1"/>
</dbReference>